<dbReference type="AlphaFoldDB" id="A0A1X7LQH3"/>
<evidence type="ECO:0000259" key="2">
    <source>
        <dbReference type="Pfam" id="PF20434"/>
    </source>
</evidence>
<evidence type="ECO:0000256" key="1">
    <source>
        <dbReference type="ARBA" id="ARBA00022801"/>
    </source>
</evidence>
<dbReference type="GO" id="GO:0016787">
    <property type="term" value="F:hydrolase activity"/>
    <property type="evidence" value="ECO:0007669"/>
    <property type="project" value="UniProtKB-KW"/>
</dbReference>
<name>A0A1X7LQH3_9BURK</name>
<dbReference type="RefSeq" id="WP_085487091.1">
    <property type="nucleotide sequence ID" value="NZ_FXAT01000007.1"/>
</dbReference>
<reference evidence="4" key="1">
    <citation type="submission" date="2017-04" db="EMBL/GenBank/DDBJ databases">
        <authorList>
            <person name="Varghese N."/>
            <person name="Submissions S."/>
        </authorList>
    </citation>
    <scope>NUCLEOTIDE SEQUENCE [LARGE SCALE GENOMIC DNA]</scope>
    <source>
        <strain evidence="4">LMG 29540</strain>
    </source>
</reference>
<gene>
    <name evidence="3" type="ORF">SAMN06265784_107321</name>
</gene>
<dbReference type="Gene3D" id="3.40.50.1820">
    <property type="entry name" value="alpha/beta hydrolase"/>
    <property type="match status" value="1"/>
</dbReference>
<dbReference type="InterPro" id="IPR049492">
    <property type="entry name" value="BD-FAE-like_dom"/>
</dbReference>
<organism evidence="3 4">
    <name type="scientific">Paraburkholderia susongensis</name>
    <dbReference type="NCBI Taxonomy" id="1515439"/>
    <lineage>
        <taxon>Bacteria</taxon>
        <taxon>Pseudomonadati</taxon>
        <taxon>Pseudomonadota</taxon>
        <taxon>Betaproteobacteria</taxon>
        <taxon>Burkholderiales</taxon>
        <taxon>Burkholderiaceae</taxon>
        <taxon>Paraburkholderia</taxon>
    </lineage>
</organism>
<dbReference type="InterPro" id="IPR050300">
    <property type="entry name" value="GDXG_lipolytic_enzyme"/>
</dbReference>
<dbReference type="EMBL" id="FXAT01000007">
    <property type="protein sequence ID" value="SMG55737.1"/>
    <property type="molecule type" value="Genomic_DNA"/>
</dbReference>
<dbReference type="Proteomes" id="UP000193228">
    <property type="component" value="Unassembled WGS sequence"/>
</dbReference>
<sequence>MATVYRGMDRPTLDAAYKNTEAIPNFPEVLADFQARSAKLYERVPGRRDLRYGERARERFDWLSCGKAGAPTFIFIHGGYWQNCVKEDFAFITDGPLAKGFNVVLAEYTLAPEASMTQIVGEIGRLLDHLKADPDGLGTAGQPVCLSGHSAGGHLTVMYRAHPLVTSALPISALVDLEPISLSWLNDKLQLSKDEIAAYSPLHHIGKGVPTVVAVGAAELPELVRQSDEYAAACEAAGEKVARVHLPGCTHFSTLDDLARPDGILLSALERLV</sequence>
<keyword evidence="4" id="KW-1185">Reference proteome</keyword>
<proteinExistence type="predicted"/>
<dbReference type="PANTHER" id="PTHR48081:SF33">
    <property type="entry name" value="KYNURENINE FORMAMIDASE"/>
    <property type="match status" value="1"/>
</dbReference>
<protein>
    <submittedName>
        <fullName evidence="3">Acetyl esterase/lipase</fullName>
    </submittedName>
</protein>
<keyword evidence="1" id="KW-0378">Hydrolase</keyword>
<feature type="domain" description="BD-FAE-like" evidence="2">
    <location>
        <begin position="68"/>
        <end position="158"/>
    </location>
</feature>
<accession>A0A1X7LQH3</accession>
<evidence type="ECO:0000313" key="3">
    <source>
        <dbReference type="EMBL" id="SMG55737.1"/>
    </source>
</evidence>
<dbReference type="STRING" id="1515439.SAMN06265784_107321"/>
<dbReference type="Pfam" id="PF20434">
    <property type="entry name" value="BD-FAE"/>
    <property type="match status" value="1"/>
</dbReference>
<dbReference type="PANTHER" id="PTHR48081">
    <property type="entry name" value="AB HYDROLASE SUPERFAMILY PROTEIN C4A8.06C"/>
    <property type="match status" value="1"/>
</dbReference>
<dbReference type="InterPro" id="IPR029058">
    <property type="entry name" value="AB_hydrolase_fold"/>
</dbReference>
<dbReference type="SUPFAM" id="SSF53474">
    <property type="entry name" value="alpha/beta-Hydrolases"/>
    <property type="match status" value="1"/>
</dbReference>
<evidence type="ECO:0000313" key="4">
    <source>
        <dbReference type="Proteomes" id="UP000193228"/>
    </source>
</evidence>